<dbReference type="InterPro" id="IPR003439">
    <property type="entry name" value="ABC_transporter-like_ATP-bd"/>
</dbReference>
<keyword evidence="6" id="KW-0067">ATP-binding</keyword>
<dbReference type="RefSeq" id="WP_089969648.1">
    <property type="nucleotide sequence ID" value="NZ_FNJM01000006.1"/>
</dbReference>
<keyword evidence="5" id="KW-0547">Nucleotide-binding</keyword>
<dbReference type="SUPFAM" id="SSF52540">
    <property type="entry name" value="P-loop containing nucleoside triphosphate hydrolases"/>
    <property type="match status" value="1"/>
</dbReference>
<dbReference type="Gene3D" id="3.40.50.300">
    <property type="entry name" value="P-loop containing nucleotide triphosphate hydrolases"/>
    <property type="match status" value="1"/>
</dbReference>
<dbReference type="GO" id="GO:0015421">
    <property type="term" value="F:ABC-type oligopeptide transporter activity"/>
    <property type="evidence" value="ECO:0007669"/>
    <property type="project" value="TreeGrafter"/>
</dbReference>
<dbReference type="PANTHER" id="PTHR43394:SF1">
    <property type="entry name" value="ATP-BINDING CASSETTE SUB-FAMILY B MEMBER 10, MITOCHONDRIAL"/>
    <property type="match status" value="1"/>
</dbReference>
<dbReference type="Gene3D" id="1.20.1560.10">
    <property type="entry name" value="ABC transporter type 1, transmembrane domain"/>
    <property type="match status" value="1"/>
</dbReference>
<dbReference type="AlphaFoldDB" id="A0A1H0T2U6"/>
<dbReference type="PANTHER" id="PTHR43394">
    <property type="entry name" value="ATP-DEPENDENT PERMEASE MDL1, MITOCHONDRIAL"/>
    <property type="match status" value="1"/>
</dbReference>
<keyword evidence="3" id="KW-1003">Cell membrane</keyword>
<gene>
    <name evidence="9" type="ORF">SAMN04488529_10640</name>
</gene>
<dbReference type="FunFam" id="3.40.50.300:FF:000287">
    <property type="entry name" value="Multidrug ABC transporter ATP-binding protein"/>
    <property type="match status" value="1"/>
</dbReference>
<evidence type="ECO:0000256" key="1">
    <source>
        <dbReference type="ARBA" id="ARBA00004651"/>
    </source>
</evidence>
<dbReference type="OrthoDB" id="9762778at2"/>
<keyword evidence="4" id="KW-0812">Transmembrane</keyword>
<dbReference type="GO" id="GO:0005886">
    <property type="term" value="C:plasma membrane"/>
    <property type="evidence" value="ECO:0007669"/>
    <property type="project" value="UniProtKB-SubCell"/>
</dbReference>
<evidence type="ECO:0000256" key="6">
    <source>
        <dbReference type="ARBA" id="ARBA00022840"/>
    </source>
</evidence>
<dbReference type="PROSITE" id="PS00211">
    <property type="entry name" value="ABC_TRANSPORTER_1"/>
    <property type="match status" value="1"/>
</dbReference>
<keyword evidence="10" id="KW-1185">Reference proteome</keyword>
<dbReference type="SUPFAM" id="SSF90123">
    <property type="entry name" value="ABC transporter transmembrane region"/>
    <property type="match status" value="1"/>
</dbReference>
<dbReference type="CDD" id="cd18778">
    <property type="entry name" value="ABC_6TM_exporter_like"/>
    <property type="match status" value="1"/>
</dbReference>
<keyword evidence="2" id="KW-0813">Transport</keyword>
<accession>A0A1H0T2U6</accession>
<protein>
    <submittedName>
        <fullName evidence="9">ABC-type multidrug transport system, ATPase and permease component</fullName>
    </submittedName>
</protein>
<organism evidence="9 10">
    <name type="scientific">Clostridium gasigenes</name>
    <dbReference type="NCBI Taxonomy" id="94869"/>
    <lineage>
        <taxon>Bacteria</taxon>
        <taxon>Bacillati</taxon>
        <taxon>Bacillota</taxon>
        <taxon>Clostridia</taxon>
        <taxon>Eubacteriales</taxon>
        <taxon>Clostridiaceae</taxon>
        <taxon>Clostridium</taxon>
    </lineage>
</organism>
<dbReference type="InterPro" id="IPR036640">
    <property type="entry name" value="ABC1_TM_sf"/>
</dbReference>
<comment type="subcellular location">
    <subcellularLocation>
        <location evidence="1">Cell membrane</location>
        <topology evidence="1">Multi-pass membrane protein</topology>
    </subcellularLocation>
</comment>
<dbReference type="GO" id="GO:0016887">
    <property type="term" value="F:ATP hydrolysis activity"/>
    <property type="evidence" value="ECO:0007669"/>
    <property type="project" value="InterPro"/>
</dbReference>
<dbReference type="GO" id="GO:0005524">
    <property type="term" value="F:ATP binding"/>
    <property type="evidence" value="ECO:0007669"/>
    <property type="project" value="UniProtKB-KW"/>
</dbReference>
<dbReference type="InterPro" id="IPR011527">
    <property type="entry name" value="ABC1_TM_dom"/>
</dbReference>
<reference evidence="9 10" key="1">
    <citation type="submission" date="2016-10" db="EMBL/GenBank/DDBJ databases">
        <authorList>
            <person name="de Groot N.N."/>
        </authorList>
    </citation>
    <scope>NUCLEOTIDE SEQUENCE [LARGE SCALE GENOMIC DNA]</scope>
    <source>
        <strain evidence="9 10">DSM 12272</strain>
    </source>
</reference>
<dbReference type="InterPro" id="IPR027417">
    <property type="entry name" value="P-loop_NTPase"/>
</dbReference>
<dbReference type="InterPro" id="IPR017871">
    <property type="entry name" value="ABC_transporter-like_CS"/>
</dbReference>
<dbReference type="EMBL" id="FNJM01000006">
    <property type="protein sequence ID" value="SDP48373.1"/>
    <property type="molecule type" value="Genomic_DNA"/>
</dbReference>
<evidence type="ECO:0000256" key="7">
    <source>
        <dbReference type="ARBA" id="ARBA00022989"/>
    </source>
</evidence>
<keyword evidence="7" id="KW-1133">Transmembrane helix</keyword>
<keyword evidence="8" id="KW-0472">Membrane</keyword>
<evidence type="ECO:0000256" key="8">
    <source>
        <dbReference type="ARBA" id="ARBA00023136"/>
    </source>
</evidence>
<name>A0A1H0T2U6_9CLOT</name>
<evidence type="ECO:0000313" key="9">
    <source>
        <dbReference type="EMBL" id="SDP48373.1"/>
    </source>
</evidence>
<dbReference type="InterPro" id="IPR003593">
    <property type="entry name" value="AAA+_ATPase"/>
</dbReference>
<dbReference type="Proteomes" id="UP000198597">
    <property type="component" value="Unassembled WGS sequence"/>
</dbReference>
<dbReference type="Pfam" id="PF00664">
    <property type="entry name" value="ABC_membrane"/>
    <property type="match status" value="1"/>
</dbReference>
<dbReference type="PROSITE" id="PS50929">
    <property type="entry name" value="ABC_TM1F"/>
    <property type="match status" value="1"/>
</dbReference>
<dbReference type="STRING" id="94869.SAMN04488529_10640"/>
<dbReference type="FunFam" id="1.20.1560.10:FF:000011">
    <property type="entry name" value="Multidrug ABC transporter ATP-binding protein"/>
    <property type="match status" value="1"/>
</dbReference>
<evidence type="ECO:0000256" key="2">
    <source>
        <dbReference type="ARBA" id="ARBA00022448"/>
    </source>
</evidence>
<proteinExistence type="predicted"/>
<evidence type="ECO:0000256" key="5">
    <source>
        <dbReference type="ARBA" id="ARBA00022741"/>
    </source>
</evidence>
<dbReference type="Pfam" id="PF00005">
    <property type="entry name" value="ABC_tran"/>
    <property type="match status" value="1"/>
</dbReference>
<dbReference type="InterPro" id="IPR039421">
    <property type="entry name" value="Type_1_exporter"/>
</dbReference>
<evidence type="ECO:0000256" key="4">
    <source>
        <dbReference type="ARBA" id="ARBA00022692"/>
    </source>
</evidence>
<evidence type="ECO:0000256" key="3">
    <source>
        <dbReference type="ARBA" id="ARBA00022475"/>
    </source>
</evidence>
<evidence type="ECO:0000313" key="10">
    <source>
        <dbReference type="Proteomes" id="UP000198597"/>
    </source>
</evidence>
<sequence>MNVCLRVLKGAKKYWIYIFVGMISVIISTLLQLYSPWVIRELTALATNGDSEIASKSLGMGLTLLATYVMMWVCSFTRGYFTHYAAYHYVADLRTDLYNKMQHLSMEYYNDKQTGNLASRIMNDVVNTELLIAHAIPDLIVNALTFLSVAIILFLINVKLAFISIIAIPFLMAANVGYSKYVLPQWRLNQEALGDLSGALHDNLSGMKEIQVFNQQDYETKKIAKLARRQTNAFLNATKMGELFHPSIVFLSSIGSVAVIIYGGYLNSIGEVSIADIVGFIMYLTLFYQPITNLSTVNENLNNAIAGCERVFEVIDEVSSVQEKLNPIELNNVKGAVEFCNLTFHYNPVLPVLSGLNLKIKPGQTVALVGTTGVGKTTIASLLNRFYDPIEGEIRVDGINIRDVSLKSLRENVSMVLQDTFLFNSTVYDNIAYSCKNASRKEVIEASKAANAHGFIETLENGYETIIGERGVRLSGGQKQRISIARALLRNAPILILDEATSSLDSKTEMEIQKSLEYLFKGRTTLVIAHRLSTIYSADKIVVLDGTGIAEQGTHDELLKKGGSYADLYSMQDS</sequence>
<dbReference type="SMART" id="SM00382">
    <property type="entry name" value="AAA"/>
    <property type="match status" value="1"/>
</dbReference>
<dbReference type="PROSITE" id="PS50893">
    <property type="entry name" value="ABC_TRANSPORTER_2"/>
    <property type="match status" value="1"/>
</dbReference>